<keyword evidence="6 7" id="KW-0472">Membrane</keyword>
<proteinExistence type="inferred from homology"/>
<dbReference type="AlphaFoldDB" id="A0A081C504"/>
<keyword evidence="10" id="KW-1185">Reference proteome</keyword>
<evidence type="ECO:0000313" key="10">
    <source>
        <dbReference type="Proteomes" id="UP000030661"/>
    </source>
</evidence>
<evidence type="ECO:0000256" key="3">
    <source>
        <dbReference type="ARBA" id="ARBA00022475"/>
    </source>
</evidence>
<reference evidence="9" key="1">
    <citation type="journal article" date="2015" name="PeerJ">
        <title>First genomic representation of candidate bacterial phylum KSB3 points to enhanced environmental sensing as a trigger of wastewater bulking.</title>
        <authorList>
            <person name="Sekiguchi Y."/>
            <person name="Ohashi A."/>
            <person name="Parks D.H."/>
            <person name="Yamauchi T."/>
            <person name="Tyson G.W."/>
            <person name="Hugenholtz P."/>
        </authorList>
    </citation>
    <scope>NUCLEOTIDE SEQUENCE [LARGE SCALE GENOMIC DNA]</scope>
</reference>
<keyword evidence="3" id="KW-1003">Cell membrane</keyword>
<keyword evidence="5 7" id="KW-1133">Transmembrane helix</keyword>
<feature type="domain" description="Na+/H+ antiporter MnhB subunit-related protein" evidence="8">
    <location>
        <begin position="6"/>
        <end position="128"/>
    </location>
</feature>
<feature type="transmembrane region" description="Helical" evidence="7">
    <location>
        <begin position="68"/>
        <end position="89"/>
    </location>
</feature>
<accession>A0A081C504</accession>
<evidence type="ECO:0000256" key="5">
    <source>
        <dbReference type="ARBA" id="ARBA00022989"/>
    </source>
</evidence>
<comment type="similarity">
    <text evidence="2">Belongs to the CPA3 antiporters (TC 2.A.63) subunit B family.</text>
</comment>
<dbReference type="Pfam" id="PF04039">
    <property type="entry name" value="MnhB"/>
    <property type="match status" value="1"/>
</dbReference>
<comment type="subcellular location">
    <subcellularLocation>
        <location evidence="1">Cell membrane</location>
        <topology evidence="1">Multi-pass membrane protein</topology>
    </subcellularLocation>
</comment>
<dbReference type="InterPro" id="IPR050622">
    <property type="entry name" value="CPA3_antiporter_subunitB"/>
</dbReference>
<dbReference type="EMBL" id="DF820470">
    <property type="protein sequence ID" value="GAK59659.1"/>
    <property type="molecule type" value="Genomic_DNA"/>
</dbReference>
<evidence type="ECO:0000256" key="6">
    <source>
        <dbReference type="ARBA" id="ARBA00023136"/>
    </source>
</evidence>
<feature type="transmembrane region" description="Helical" evidence="7">
    <location>
        <begin position="12"/>
        <end position="31"/>
    </location>
</feature>
<feature type="transmembrane region" description="Helical" evidence="7">
    <location>
        <begin position="109"/>
        <end position="135"/>
    </location>
</feature>
<feature type="transmembrane region" description="Helical" evidence="7">
    <location>
        <begin position="37"/>
        <end position="56"/>
    </location>
</feature>
<evidence type="ECO:0000313" key="9">
    <source>
        <dbReference type="EMBL" id="GAK59659.1"/>
    </source>
</evidence>
<gene>
    <name evidence="9" type="ORF">U27_06644</name>
</gene>
<evidence type="ECO:0000256" key="4">
    <source>
        <dbReference type="ARBA" id="ARBA00022692"/>
    </source>
</evidence>
<evidence type="ECO:0000256" key="1">
    <source>
        <dbReference type="ARBA" id="ARBA00004651"/>
    </source>
</evidence>
<evidence type="ECO:0000259" key="8">
    <source>
        <dbReference type="Pfam" id="PF04039"/>
    </source>
</evidence>
<dbReference type="eggNOG" id="COG2111">
    <property type="taxonomic scope" value="Bacteria"/>
</dbReference>
<sequence>MKKTDILDVIARKLAPFILLFGCYVVIYGHLSPGGGFQGGVVLASGIILLTLCIGVKPIQRLFPLKAISAVEVVGFLIFLTIGLVGLAAGGHFLENFLPIGQIGEVPSAGFILILNLVIGLKVGAGITLMCFYLFKEDNDSDED</sequence>
<dbReference type="GO" id="GO:0005886">
    <property type="term" value="C:plasma membrane"/>
    <property type="evidence" value="ECO:0007669"/>
    <property type="project" value="UniProtKB-SubCell"/>
</dbReference>
<dbReference type="NCBIfam" id="NF006248">
    <property type="entry name" value="PRK08386.1"/>
    <property type="match status" value="1"/>
</dbReference>
<keyword evidence="4 7" id="KW-0812">Transmembrane</keyword>
<dbReference type="PANTHER" id="PTHR33932">
    <property type="entry name" value="NA(+)/H(+) ANTIPORTER SUBUNIT B"/>
    <property type="match status" value="1"/>
</dbReference>
<protein>
    <submittedName>
        <fullName evidence="9">Na+/H+ antiporter MnhB subunit-related protein</fullName>
    </submittedName>
</protein>
<organism evidence="9">
    <name type="scientific">Vecturithrix granuli</name>
    <dbReference type="NCBI Taxonomy" id="1499967"/>
    <lineage>
        <taxon>Bacteria</taxon>
        <taxon>Candidatus Moduliflexota</taxon>
        <taxon>Candidatus Vecturitrichia</taxon>
        <taxon>Candidatus Vecturitrichales</taxon>
        <taxon>Candidatus Vecturitrichaceae</taxon>
        <taxon>Candidatus Vecturithrix</taxon>
    </lineage>
</organism>
<evidence type="ECO:0000256" key="7">
    <source>
        <dbReference type="SAM" id="Phobius"/>
    </source>
</evidence>
<evidence type="ECO:0000256" key="2">
    <source>
        <dbReference type="ARBA" id="ARBA00009425"/>
    </source>
</evidence>
<name>A0A081C504_VECG1</name>
<dbReference type="STRING" id="1499967.U27_06644"/>
<dbReference type="HOGENOM" id="CLU_101659_3_2_0"/>
<dbReference type="Proteomes" id="UP000030661">
    <property type="component" value="Unassembled WGS sequence"/>
</dbReference>
<dbReference type="PANTHER" id="PTHR33932:SF4">
    <property type="entry name" value="NA(+)_H(+) ANTIPORTER SUBUNIT B"/>
    <property type="match status" value="1"/>
</dbReference>
<dbReference type="InterPro" id="IPR007182">
    <property type="entry name" value="MnhB"/>
</dbReference>